<dbReference type="PANTHER" id="PTHR43201:SF5">
    <property type="entry name" value="MEDIUM-CHAIN ACYL-COA LIGASE ACSF2, MITOCHONDRIAL"/>
    <property type="match status" value="1"/>
</dbReference>
<evidence type="ECO:0000256" key="2">
    <source>
        <dbReference type="ARBA" id="ARBA00022598"/>
    </source>
</evidence>
<dbReference type="Gene3D" id="3.40.50.12780">
    <property type="entry name" value="N-terminal domain of ligase-like"/>
    <property type="match status" value="1"/>
</dbReference>
<dbReference type="Pfam" id="PF00501">
    <property type="entry name" value="AMP-binding"/>
    <property type="match status" value="1"/>
</dbReference>
<dbReference type="GO" id="GO:0031956">
    <property type="term" value="F:medium-chain fatty acid-CoA ligase activity"/>
    <property type="evidence" value="ECO:0007669"/>
    <property type="project" value="TreeGrafter"/>
</dbReference>
<dbReference type="InterPro" id="IPR000873">
    <property type="entry name" value="AMP-dep_synth/lig_dom"/>
</dbReference>
<dbReference type="InterPro" id="IPR020845">
    <property type="entry name" value="AMP-binding_CS"/>
</dbReference>
<dbReference type="InterPro" id="IPR042099">
    <property type="entry name" value="ANL_N_sf"/>
</dbReference>
<evidence type="ECO:0000259" key="5">
    <source>
        <dbReference type="Pfam" id="PF13193"/>
    </source>
</evidence>
<keyword evidence="3" id="KW-0547">Nucleotide-binding</keyword>
<dbReference type="Pfam" id="PF13193">
    <property type="entry name" value="AMP-binding_C"/>
    <property type="match status" value="1"/>
</dbReference>
<feature type="domain" description="AMP-binding enzyme C-terminal" evidence="5">
    <location>
        <begin position="396"/>
        <end position="469"/>
    </location>
</feature>
<evidence type="ECO:0000313" key="7">
    <source>
        <dbReference type="Proteomes" id="UP000011747"/>
    </source>
</evidence>
<dbReference type="PATRIC" id="fig|665952.3.peg.859"/>
<evidence type="ECO:0000256" key="3">
    <source>
        <dbReference type="ARBA" id="ARBA00022840"/>
    </source>
</evidence>
<dbReference type="EMBL" id="ACWF01000045">
    <property type="protein sequence ID" value="EHL78946.1"/>
    <property type="molecule type" value="Genomic_DNA"/>
</dbReference>
<keyword evidence="7" id="KW-1185">Reference proteome</keyword>
<dbReference type="Gene3D" id="3.30.300.30">
    <property type="match status" value="1"/>
</dbReference>
<dbReference type="InterPro" id="IPR025110">
    <property type="entry name" value="AMP-bd_C"/>
</dbReference>
<protein>
    <recommendedName>
        <fullName evidence="8">AMP-dependent synthetase/ligase domain-containing protein</fullName>
    </recommendedName>
</protein>
<name>G9QIS3_9BACI</name>
<accession>G9QIS3</accession>
<dbReference type="SUPFAM" id="SSF56801">
    <property type="entry name" value="Acetyl-CoA synthetase-like"/>
    <property type="match status" value="1"/>
</dbReference>
<comment type="similarity">
    <text evidence="1">Belongs to the ATP-dependent AMP-binding enzyme family.</text>
</comment>
<comment type="caution">
    <text evidence="6">The sequence shown here is derived from an EMBL/GenBank/DDBJ whole genome shotgun (WGS) entry which is preliminary data.</text>
</comment>
<dbReference type="PANTHER" id="PTHR43201">
    <property type="entry name" value="ACYL-COA SYNTHETASE"/>
    <property type="match status" value="1"/>
</dbReference>
<proteinExistence type="inferred from homology"/>
<dbReference type="FunFam" id="3.30.300.30:FF:000008">
    <property type="entry name" value="2,3-dihydroxybenzoate-AMP ligase"/>
    <property type="match status" value="1"/>
</dbReference>
<dbReference type="GO" id="GO:0005524">
    <property type="term" value="F:ATP binding"/>
    <property type="evidence" value="ECO:0007669"/>
    <property type="project" value="UniProtKB-KW"/>
</dbReference>
<organism evidence="6 7">
    <name type="scientific">Bacillus smithii 7_3_47FAA</name>
    <dbReference type="NCBI Taxonomy" id="665952"/>
    <lineage>
        <taxon>Bacteria</taxon>
        <taxon>Bacillati</taxon>
        <taxon>Bacillota</taxon>
        <taxon>Bacilli</taxon>
        <taxon>Bacillales</taxon>
        <taxon>Bacillaceae</taxon>
        <taxon>Bacillus</taxon>
    </lineage>
</organism>
<feature type="domain" description="AMP-dependent synthetase/ligase" evidence="4">
    <location>
        <begin position="9"/>
        <end position="345"/>
    </location>
</feature>
<dbReference type="HOGENOM" id="CLU_000022_59_0_9"/>
<evidence type="ECO:0000259" key="4">
    <source>
        <dbReference type="Pfam" id="PF00501"/>
    </source>
</evidence>
<sequence>MYIGESLSHYAETQPDTPAVCFEHTQITYREFRDHIKGISDKLLQILGEGRRRKVALWLGNRPEFLEAFFAIIRLGWIAVPLDRKWTTTELRHAMSIACPDAVIAENDSPPGWQETLVIPVEQLYQYSAGSSNLPKPPTEDDFFYLGFTSGTTGKPKGYVRNHGSWLKSFSAGETAFGFHSGHSVLAPGPLCHSLALFAAVHAVHGGSTFYMLESFDVDKVCRLLKQGCVDMLHVVPTMLEKIMAQYRWKPIIHQSVKWILASGAYWEENSKERAKQFFPQARLFEYYGASELSFVAYQEYPAKEKGSKPFPGVHIRICDQAGRDVEPGEIGQVYIDSPLLFSGYVKDENETKKVLTHFGATVGDMGRMDSQGRLHIVGRRKNMFKSGGLKVYPEEVEHVIKKHPSVEEAVVIGIKDEYWGEKGVACVQWRKKESEEEIKRFCRQHLAAYKCPKQWVEMDHWPLTKSGKVDRFTLKQWLEKVLSCQEQ</sequence>
<dbReference type="AlphaFoldDB" id="G9QIS3"/>
<gene>
    <name evidence="6" type="ORF">HMPREF1015_03000</name>
</gene>
<evidence type="ECO:0000313" key="6">
    <source>
        <dbReference type="EMBL" id="EHL78946.1"/>
    </source>
</evidence>
<reference evidence="6 7" key="1">
    <citation type="submission" date="2011-09" db="EMBL/GenBank/DDBJ databases">
        <title>The Genome Sequence of Bacillus smithii 7_3_47FAA.</title>
        <authorList>
            <consortium name="The Broad Institute Genome Sequencing Platform"/>
            <person name="Earl A."/>
            <person name="Ward D."/>
            <person name="Feldgarden M."/>
            <person name="Gevers D."/>
            <person name="Daigneault M."/>
            <person name="Strauss J."/>
            <person name="Allen-Vercoe E."/>
            <person name="Young S.K."/>
            <person name="Zeng Q."/>
            <person name="Gargeya S."/>
            <person name="Fitzgerald M."/>
            <person name="Haas B."/>
            <person name="Abouelleil A."/>
            <person name="Alvarado L."/>
            <person name="Arachchi H.M."/>
            <person name="Berlin A."/>
            <person name="Brown A."/>
            <person name="Chapman S.B."/>
            <person name="Chen Z."/>
            <person name="Dunbar C."/>
            <person name="Freedman E."/>
            <person name="Gearin G."/>
            <person name="Goldberg J."/>
            <person name="Griggs A."/>
            <person name="Gujja S."/>
            <person name="Heiman D."/>
            <person name="Howarth C."/>
            <person name="Larson L."/>
            <person name="Lui A."/>
            <person name="MacDonald P.J.P."/>
            <person name="Montmayeur A."/>
            <person name="Murphy C."/>
            <person name="Neiman D."/>
            <person name="Pearson M."/>
            <person name="Priest M."/>
            <person name="Roberts A."/>
            <person name="Saif S."/>
            <person name="Shea T."/>
            <person name="Shenoy N."/>
            <person name="Sisk P."/>
            <person name="Stolte C."/>
            <person name="Sykes S."/>
            <person name="Wortman J."/>
            <person name="Nusbaum C."/>
            <person name="Birren B."/>
        </authorList>
    </citation>
    <scope>NUCLEOTIDE SEQUENCE [LARGE SCALE GENOMIC DNA]</scope>
    <source>
        <strain evidence="6 7">7_3_47FAA</strain>
    </source>
</reference>
<keyword evidence="2" id="KW-0436">Ligase</keyword>
<dbReference type="GO" id="GO:0006631">
    <property type="term" value="P:fatty acid metabolic process"/>
    <property type="evidence" value="ECO:0007669"/>
    <property type="project" value="TreeGrafter"/>
</dbReference>
<dbReference type="PROSITE" id="PS00455">
    <property type="entry name" value="AMP_BINDING"/>
    <property type="match status" value="1"/>
</dbReference>
<evidence type="ECO:0000256" key="1">
    <source>
        <dbReference type="ARBA" id="ARBA00006432"/>
    </source>
</evidence>
<dbReference type="Proteomes" id="UP000011747">
    <property type="component" value="Unassembled WGS sequence"/>
</dbReference>
<keyword evidence="3" id="KW-0067">ATP-binding</keyword>
<dbReference type="InterPro" id="IPR045851">
    <property type="entry name" value="AMP-bd_C_sf"/>
</dbReference>
<dbReference type="RefSeq" id="WP_003353152.1">
    <property type="nucleotide sequence ID" value="NZ_JH414744.1"/>
</dbReference>
<evidence type="ECO:0008006" key="8">
    <source>
        <dbReference type="Google" id="ProtNLM"/>
    </source>
</evidence>